<comment type="similarity">
    <text evidence="8 9">Belongs to the TonB-dependent receptor family.</text>
</comment>
<dbReference type="InterPro" id="IPR036942">
    <property type="entry name" value="Beta-barrel_TonB_sf"/>
</dbReference>
<dbReference type="RefSeq" id="WP_209652860.1">
    <property type="nucleotide sequence ID" value="NZ_JAGJCB010000003.1"/>
</dbReference>
<reference evidence="13 14" key="1">
    <citation type="submission" date="2021-04" db="EMBL/GenBank/DDBJ databases">
        <title>Mariniflexile gromovii gen. nov., sp. nov., a gliding bacterium isolated from the sea urchin Strongylocentrotus intermedius.</title>
        <authorList>
            <person name="Ko S."/>
            <person name="Le V."/>
            <person name="Ahn C.-Y."/>
            <person name="Oh H.-M."/>
        </authorList>
    </citation>
    <scope>NUCLEOTIDE SEQUENCE [LARGE SCALE GENOMIC DNA]</scope>
    <source>
        <strain evidence="13 14">KCTC 12570</strain>
    </source>
</reference>
<dbReference type="Pfam" id="PF07715">
    <property type="entry name" value="Plug"/>
    <property type="match status" value="1"/>
</dbReference>
<dbReference type="PROSITE" id="PS52016">
    <property type="entry name" value="TONB_DEPENDENT_REC_3"/>
    <property type="match status" value="1"/>
</dbReference>
<name>A0ABS4BQU8_9FLAO</name>
<evidence type="ECO:0000256" key="10">
    <source>
        <dbReference type="SAM" id="SignalP"/>
    </source>
</evidence>
<dbReference type="NCBIfam" id="TIGR04056">
    <property type="entry name" value="OMP_RagA_SusC"/>
    <property type="match status" value="1"/>
</dbReference>
<dbReference type="InterPro" id="IPR008969">
    <property type="entry name" value="CarboxyPept-like_regulatory"/>
</dbReference>
<evidence type="ECO:0000256" key="4">
    <source>
        <dbReference type="ARBA" id="ARBA00022692"/>
    </source>
</evidence>
<feature type="domain" description="TonB-dependent receptor-like beta-barrel" evidence="11">
    <location>
        <begin position="490"/>
        <end position="905"/>
    </location>
</feature>
<keyword evidence="3 8" id="KW-1134">Transmembrane beta strand</keyword>
<dbReference type="InterPro" id="IPR037066">
    <property type="entry name" value="Plug_dom_sf"/>
</dbReference>
<dbReference type="InterPro" id="IPR012910">
    <property type="entry name" value="Plug_dom"/>
</dbReference>
<feature type="domain" description="TonB-dependent receptor plug" evidence="12">
    <location>
        <begin position="146"/>
        <end position="257"/>
    </location>
</feature>
<protein>
    <submittedName>
        <fullName evidence="13">TonB-dependent receptor</fullName>
    </submittedName>
</protein>
<dbReference type="InterPro" id="IPR023996">
    <property type="entry name" value="TonB-dep_OMP_SusC/RagA"/>
</dbReference>
<dbReference type="Gene3D" id="2.40.170.20">
    <property type="entry name" value="TonB-dependent receptor, beta-barrel domain"/>
    <property type="match status" value="1"/>
</dbReference>
<dbReference type="SUPFAM" id="SSF56935">
    <property type="entry name" value="Porins"/>
    <property type="match status" value="1"/>
</dbReference>
<dbReference type="Pfam" id="PF00593">
    <property type="entry name" value="TonB_dep_Rec_b-barrel"/>
    <property type="match status" value="1"/>
</dbReference>
<keyword evidence="5 9" id="KW-0798">TonB box</keyword>
<evidence type="ECO:0000256" key="2">
    <source>
        <dbReference type="ARBA" id="ARBA00022448"/>
    </source>
</evidence>
<dbReference type="Pfam" id="PF13715">
    <property type="entry name" value="CarbopepD_reg_2"/>
    <property type="match status" value="1"/>
</dbReference>
<keyword evidence="7 8" id="KW-0998">Cell outer membrane</keyword>
<dbReference type="EMBL" id="JAGJCB010000003">
    <property type="protein sequence ID" value="MBP0902954.1"/>
    <property type="molecule type" value="Genomic_DNA"/>
</dbReference>
<dbReference type="InterPro" id="IPR039426">
    <property type="entry name" value="TonB-dep_rcpt-like"/>
</dbReference>
<dbReference type="InterPro" id="IPR000531">
    <property type="entry name" value="Beta-barrel_TonB"/>
</dbReference>
<evidence type="ECO:0000313" key="14">
    <source>
        <dbReference type="Proteomes" id="UP000670776"/>
    </source>
</evidence>
<keyword evidence="6 8" id="KW-0472">Membrane</keyword>
<evidence type="ECO:0000259" key="11">
    <source>
        <dbReference type="Pfam" id="PF00593"/>
    </source>
</evidence>
<evidence type="ECO:0000313" key="13">
    <source>
        <dbReference type="EMBL" id="MBP0902954.1"/>
    </source>
</evidence>
<dbReference type="NCBIfam" id="TIGR04057">
    <property type="entry name" value="SusC_RagA_signa"/>
    <property type="match status" value="1"/>
</dbReference>
<evidence type="ECO:0000256" key="5">
    <source>
        <dbReference type="ARBA" id="ARBA00023077"/>
    </source>
</evidence>
<keyword evidence="13" id="KW-0675">Receptor</keyword>
<dbReference type="Gene3D" id="2.170.130.10">
    <property type="entry name" value="TonB-dependent receptor, plug domain"/>
    <property type="match status" value="1"/>
</dbReference>
<dbReference type="SUPFAM" id="SSF49464">
    <property type="entry name" value="Carboxypeptidase regulatory domain-like"/>
    <property type="match status" value="1"/>
</dbReference>
<feature type="chain" id="PRO_5045756775" evidence="10">
    <location>
        <begin position="35"/>
        <end position="1091"/>
    </location>
</feature>
<comment type="caution">
    <text evidence="13">The sequence shown here is derived from an EMBL/GenBank/DDBJ whole genome shotgun (WGS) entry which is preliminary data.</text>
</comment>
<dbReference type="Gene3D" id="2.60.40.1120">
    <property type="entry name" value="Carboxypeptidase-like, regulatory domain"/>
    <property type="match status" value="1"/>
</dbReference>
<keyword evidence="14" id="KW-1185">Reference proteome</keyword>
<evidence type="ECO:0000256" key="8">
    <source>
        <dbReference type="PROSITE-ProRule" id="PRU01360"/>
    </source>
</evidence>
<evidence type="ECO:0000256" key="9">
    <source>
        <dbReference type="RuleBase" id="RU003357"/>
    </source>
</evidence>
<dbReference type="Proteomes" id="UP000670776">
    <property type="component" value="Unassembled WGS sequence"/>
</dbReference>
<evidence type="ECO:0000259" key="12">
    <source>
        <dbReference type="Pfam" id="PF07715"/>
    </source>
</evidence>
<feature type="signal peptide" evidence="10">
    <location>
        <begin position="1"/>
        <end position="34"/>
    </location>
</feature>
<evidence type="ECO:0000256" key="1">
    <source>
        <dbReference type="ARBA" id="ARBA00004571"/>
    </source>
</evidence>
<organism evidence="13 14">
    <name type="scientific">Mariniflexile gromovii</name>
    <dbReference type="NCBI Taxonomy" id="362523"/>
    <lineage>
        <taxon>Bacteria</taxon>
        <taxon>Pseudomonadati</taxon>
        <taxon>Bacteroidota</taxon>
        <taxon>Flavobacteriia</taxon>
        <taxon>Flavobacteriales</taxon>
        <taxon>Flavobacteriaceae</taxon>
        <taxon>Mariniflexile</taxon>
    </lineage>
</organism>
<dbReference type="InterPro" id="IPR023997">
    <property type="entry name" value="TonB-dep_OMP_SusC/RagA_CS"/>
</dbReference>
<keyword evidence="10" id="KW-0732">Signal</keyword>
<proteinExistence type="inferred from homology"/>
<keyword evidence="4 8" id="KW-0812">Transmembrane</keyword>
<gene>
    <name evidence="13" type="ORF">J8H85_03865</name>
</gene>
<evidence type="ECO:0000256" key="6">
    <source>
        <dbReference type="ARBA" id="ARBA00023136"/>
    </source>
</evidence>
<evidence type="ECO:0000256" key="3">
    <source>
        <dbReference type="ARBA" id="ARBA00022452"/>
    </source>
</evidence>
<evidence type="ECO:0000256" key="7">
    <source>
        <dbReference type="ARBA" id="ARBA00023237"/>
    </source>
</evidence>
<accession>A0ABS4BQU8</accession>
<sequence>MKKKINSTFSGLKKKLLITILNSLIFLCFASVFAVNTNPIEAENKTDKSAQQLQITGMVTDSNGQPLAGANILEKGTFNGVQADFDGKFTMRVSSQKATLTVSYIGFVSKEVTVNNQSSIAITLTEDVSALNEVVVVGYGTRKRTTVTSAVSQVGSEVFENRPVANATLALQGAVGNLVITTTANGGEPGAQPNINIRGLVTSSGDLGSVGNSSPLILIDGAEMDISQINPEDIETVTVLKDAASASIYGARAAGGAIIITTKSGKDMKGGMKVSYTNNFSISQPTIWPEQASAIDFAYTMNDTASNTGLSPYYTEEELGWIQQNMANPGSAPTLIPNSAGNSWDQSNFGLGATGSTNWKDFLFSSWSLRSKHDINFRGGDEKLNYYISAGTYNEDGLLATTTDTYSRHNLDAKIASKPNKWLSFELLTKATLAKLDYPWDQQFGRGRVFDVLSKLKPTLPTVDPNNGEPLANASYPSWDYNRESNVNNQISILPRITIEPIKDLLINLQYNYRRVNNKQVFTSAEQQWTRPDGTLGYITARSQTLVRPSLDTNEYLSPNLFATYTKSVKGHNFDVTAGYQNEQYNVFNMNANAYNLLTDNVQSLSSAVGVITASDNISHWSTESVFGRFGYNYKEKYIGRVTYRRDGSSRFEPGNRLTGLPSFELGYNIAKENFWPIKDISMFKLRATQGSLGNQNVGNYLYISTLPISNGTFLFNGARQFFTNPPNLTSQNLTWETVKTKDLGIDILALKNRLGFTFDWYRSDTNNLASEGETLPAVLGTNQPLVNAGTIRVQGWEAELTWKQSLGDFNYNIRAVLSDYKQTVLEYPNPTNGINNNFYAGGDLGAIWGLTWEGWFQTAEEATERNLVINQRYVHNSTFGVGDAKYADLNGDGFINNGDGTLNDTGDFRVIGNSTPRYQYGITLGASWKGIDFNMFIQGVGKRDVSLSTHQRFRGPAQGPLHANVLVEHLDYFRPLDTTSPLGPNLDAYFPTPYAQNPGNNNRNYRFNTDHFLQNGAYTRLKTMQIGFTIPKVVTEKYKIDRIRIFVTGENLLTISKLMFYDPETVPGEFGSAYSYPLSKVISTGLNISF</sequence>
<comment type="subcellular location">
    <subcellularLocation>
        <location evidence="1 8">Cell outer membrane</location>
        <topology evidence="1 8">Multi-pass membrane protein</topology>
    </subcellularLocation>
</comment>
<keyword evidence="2 8" id="KW-0813">Transport</keyword>